<accession>A0A5B8WC18</accession>
<dbReference type="InterPro" id="IPR025705">
    <property type="entry name" value="Beta_hexosaminidase_sua/sub"/>
</dbReference>
<feature type="region of interest" description="Disordered" evidence="7">
    <location>
        <begin position="554"/>
        <end position="595"/>
    </location>
</feature>
<dbReference type="OrthoDB" id="1006965at2"/>
<feature type="compositionally biased region" description="Basic residues" evidence="7">
    <location>
        <begin position="555"/>
        <end position="595"/>
    </location>
</feature>
<evidence type="ECO:0000256" key="5">
    <source>
        <dbReference type="ARBA" id="ARBA00023295"/>
    </source>
</evidence>
<keyword evidence="4" id="KW-0378">Hydrolase</keyword>
<dbReference type="Gene3D" id="3.30.379.10">
    <property type="entry name" value="Chitobiase/beta-hexosaminidase domain 2-like"/>
    <property type="match status" value="1"/>
</dbReference>
<evidence type="ECO:0000259" key="9">
    <source>
        <dbReference type="Pfam" id="PF00728"/>
    </source>
</evidence>
<dbReference type="SUPFAM" id="SSF55545">
    <property type="entry name" value="beta-N-acetylhexosaminidase-like domain"/>
    <property type="match status" value="1"/>
</dbReference>
<dbReference type="Gene3D" id="3.20.20.80">
    <property type="entry name" value="Glycosidases"/>
    <property type="match status" value="1"/>
</dbReference>
<dbReference type="InterPro" id="IPR017853">
    <property type="entry name" value="GH"/>
</dbReference>
<dbReference type="PRINTS" id="PR00738">
    <property type="entry name" value="GLHYDRLASE20"/>
</dbReference>
<dbReference type="GO" id="GO:0030203">
    <property type="term" value="P:glycosaminoglycan metabolic process"/>
    <property type="evidence" value="ECO:0007669"/>
    <property type="project" value="TreeGrafter"/>
</dbReference>
<evidence type="ECO:0000313" key="11">
    <source>
        <dbReference type="EMBL" id="QEC80142.1"/>
    </source>
</evidence>
<organism evidence="11 12">
    <name type="scientific">Mucilaginibacter ginsenosidivorax</name>
    <dbReference type="NCBI Taxonomy" id="862126"/>
    <lineage>
        <taxon>Bacteria</taxon>
        <taxon>Pseudomonadati</taxon>
        <taxon>Bacteroidota</taxon>
        <taxon>Sphingobacteriia</taxon>
        <taxon>Sphingobacteriales</taxon>
        <taxon>Sphingobacteriaceae</taxon>
        <taxon>Mucilaginibacter</taxon>
    </lineage>
</organism>
<dbReference type="Pfam" id="PF02838">
    <property type="entry name" value="Glyco_hydro_20b"/>
    <property type="match status" value="1"/>
</dbReference>
<dbReference type="PANTHER" id="PTHR22600">
    <property type="entry name" value="BETA-HEXOSAMINIDASE"/>
    <property type="match status" value="1"/>
</dbReference>
<dbReference type="GO" id="GO:0004563">
    <property type="term" value="F:beta-N-acetylhexosaminidase activity"/>
    <property type="evidence" value="ECO:0007669"/>
    <property type="project" value="UniProtKB-EC"/>
</dbReference>
<evidence type="ECO:0000256" key="2">
    <source>
        <dbReference type="ARBA" id="ARBA00006285"/>
    </source>
</evidence>
<dbReference type="EMBL" id="CP042437">
    <property type="protein sequence ID" value="QEC80142.1"/>
    <property type="molecule type" value="Genomic_DNA"/>
</dbReference>
<sequence>MKFKFLIALLLLSGYLKAQNLNIIPQPRLIVNGSGQISINNHSAIGISDTSLTALAIYFQKELFKAKGLSPAINNGDSKSTIKLVLTNTNQVIGGYSLKITPEQITISSSNKEGVFYGLISLLQLIKDHPKEADNLTLASTDATDVRDYQNVVLACTEIIDAPRYQWRGLMLDESRHFFGKQKVKQILDWMAYYKLNKFHWHLTDVQGWRIEIKKYPRLASIGGVGDYSDTSAEAIPMFYTQNDIKEVVNYAAQRFITVIPEIDMPGHATAANKAYPEYSGGSVAGYPNFTFNPAKEETYQYLANVIKETTALFPSKMMHLGGDEVVLGIKAWSLDTAIARMMQNKGFEDVGMLERYFFKRMTDTVTSLGSKILAWDEATQTDLPAGKTIIFWWRQNLPGQLSLALQKNYQVVLCPRLPLYLDFLQDGSHISGRNWKGVFNRYTDIYNFPDRQLAADQLTSNQIIGVQANIWTEKIASEKRLDFMLFPRIAGLAEAGWTAPEVKNEAAFTERVQAGLKNWDAADIYYFNPFNPQAHPEAIDFAPVIRKVPIAEKHSRHHKAHSKATKKGKKASAKFHRSTLKSKSTKNKTHKKRK</sequence>
<keyword evidence="12" id="KW-1185">Reference proteome</keyword>
<evidence type="ECO:0000313" key="12">
    <source>
        <dbReference type="Proteomes" id="UP000321362"/>
    </source>
</evidence>
<evidence type="ECO:0000256" key="1">
    <source>
        <dbReference type="ARBA" id="ARBA00001231"/>
    </source>
</evidence>
<dbReference type="Proteomes" id="UP000321362">
    <property type="component" value="Chromosome"/>
</dbReference>
<dbReference type="GO" id="GO:0016020">
    <property type="term" value="C:membrane"/>
    <property type="evidence" value="ECO:0007669"/>
    <property type="project" value="TreeGrafter"/>
</dbReference>
<gene>
    <name evidence="11" type="ORF">FSB76_30850</name>
</gene>
<evidence type="ECO:0000256" key="8">
    <source>
        <dbReference type="SAM" id="SignalP"/>
    </source>
</evidence>
<dbReference type="EC" id="3.2.1.52" evidence="3"/>
<feature type="active site" description="Proton donor" evidence="6">
    <location>
        <position position="325"/>
    </location>
</feature>
<evidence type="ECO:0000256" key="4">
    <source>
        <dbReference type="ARBA" id="ARBA00022801"/>
    </source>
</evidence>
<feature type="signal peptide" evidence="8">
    <location>
        <begin position="1"/>
        <end position="18"/>
    </location>
</feature>
<protein>
    <recommendedName>
        <fullName evidence="3">beta-N-acetylhexosaminidase</fullName>
        <ecNumber evidence="3">3.2.1.52</ecNumber>
    </recommendedName>
</protein>
<dbReference type="CDD" id="cd06563">
    <property type="entry name" value="GH20_chitobiase-like"/>
    <property type="match status" value="1"/>
</dbReference>
<comment type="similarity">
    <text evidence="2">Belongs to the glycosyl hydrolase 20 family.</text>
</comment>
<feature type="domain" description="Beta-hexosaminidase bacterial type N-terminal" evidence="10">
    <location>
        <begin position="21"/>
        <end position="145"/>
    </location>
</feature>
<dbReference type="Pfam" id="PF00728">
    <property type="entry name" value="Glyco_hydro_20"/>
    <property type="match status" value="1"/>
</dbReference>
<evidence type="ECO:0000256" key="6">
    <source>
        <dbReference type="PIRSR" id="PIRSR625705-1"/>
    </source>
</evidence>
<keyword evidence="5" id="KW-0326">Glycosidase</keyword>
<dbReference type="SUPFAM" id="SSF51445">
    <property type="entry name" value="(Trans)glycosidases"/>
    <property type="match status" value="1"/>
</dbReference>
<dbReference type="AlphaFoldDB" id="A0A5B8WC18"/>
<keyword evidence="8" id="KW-0732">Signal</keyword>
<evidence type="ECO:0000259" key="10">
    <source>
        <dbReference type="Pfam" id="PF02838"/>
    </source>
</evidence>
<dbReference type="KEGG" id="mgk:FSB76_30850"/>
<feature type="domain" description="Glycoside hydrolase family 20 catalytic" evidence="9">
    <location>
        <begin position="165"/>
        <end position="500"/>
    </location>
</feature>
<reference evidence="11 12" key="1">
    <citation type="journal article" date="2013" name="J. Microbiol.">
        <title>Mucilaginibacter ginsenosidivorax sp. nov., with ginsenoside converting activity isolated from sediment.</title>
        <authorList>
            <person name="Kim J.K."/>
            <person name="Choi T.E."/>
            <person name="Liu Q.M."/>
            <person name="Park H.Y."/>
            <person name="Yi T.H."/>
            <person name="Yoon M.H."/>
            <person name="Kim S.C."/>
            <person name="Im W.T."/>
        </authorList>
    </citation>
    <scope>NUCLEOTIDE SEQUENCE [LARGE SCALE GENOMIC DNA]</scope>
    <source>
        <strain evidence="11 12">KHI28</strain>
    </source>
</reference>
<dbReference type="InterPro" id="IPR015883">
    <property type="entry name" value="Glyco_hydro_20_cat"/>
</dbReference>
<dbReference type="GO" id="GO:0005975">
    <property type="term" value="P:carbohydrate metabolic process"/>
    <property type="evidence" value="ECO:0007669"/>
    <property type="project" value="InterPro"/>
</dbReference>
<proteinExistence type="inferred from homology"/>
<dbReference type="InterPro" id="IPR015882">
    <property type="entry name" value="HEX_bac_N"/>
</dbReference>
<evidence type="ECO:0000256" key="7">
    <source>
        <dbReference type="SAM" id="MobiDB-lite"/>
    </source>
</evidence>
<dbReference type="PANTHER" id="PTHR22600:SF57">
    <property type="entry name" value="BETA-N-ACETYLHEXOSAMINIDASE"/>
    <property type="match status" value="1"/>
</dbReference>
<feature type="chain" id="PRO_5023097499" description="beta-N-acetylhexosaminidase" evidence="8">
    <location>
        <begin position="19"/>
        <end position="595"/>
    </location>
</feature>
<name>A0A5B8WC18_9SPHI</name>
<dbReference type="InterPro" id="IPR029018">
    <property type="entry name" value="Hex-like_dom2"/>
</dbReference>
<dbReference type="RefSeq" id="WP_147060409.1">
    <property type="nucleotide sequence ID" value="NZ_CP042437.1"/>
</dbReference>
<comment type="catalytic activity">
    <reaction evidence="1">
        <text>Hydrolysis of terminal non-reducing N-acetyl-D-hexosamine residues in N-acetyl-beta-D-hexosaminides.</text>
        <dbReference type="EC" id="3.2.1.52"/>
    </reaction>
</comment>
<evidence type="ECO:0000256" key="3">
    <source>
        <dbReference type="ARBA" id="ARBA00012663"/>
    </source>
</evidence>